<dbReference type="RefSeq" id="WP_260103643.1">
    <property type="nucleotide sequence ID" value="NZ_JALXSQ010000002.1"/>
</dbReference>
<keyword evidence="2" id="KW-0805">Transcription regulation</keyword>
<evidence type="ECO:0000256" key="5">
    <source>
        <dbReference type="PROSITE-ProRule" id="PRU00335"/>
    </source>
</evidence>
<dbReference type="InterPro" id="IPR023772">
    <property type="entry name" value="DNA-bd_HTH_TetR-type_CS"/>
</dbReference>
<evidence type="ECO:0000259" key="6">
    <source>
        <dbReference type="PROSITE" id="PS50977"/>
    </source>
</evidence>
<dbReference type="SUPFAM" id="SSF48498">
    <property type="entry name" value="Tetracyclin repressor-like, C-terminal domain"/>
    <property type="match status" value="1"/>
</dbReference>
<feature type="DNA-binding region" description="H-T-H motif" evidence="5">
    <location>
        <begin position="43"/>
        <end position="62"/>
    </location>
</feature>
<sequence length="237" mass="25985">MHQSPETTPRRRVGRPSKRILSMRLIVDRALEIVTDEGLDSLTMSRLAGALEVTPAALYNHVSSKDEILREVQDRIMGQLDLAGFDEDPWPVALRRWAMSYRNIMAAQPDLIALIALMPINGARATTVMYERVATALSSYGWPKESIVPTIVALESFVFGSAYDALAPANIFELEADADAPVFTAANRAQLEAEPDRSAAEIAFHTGLDALLEGFTKRMGVPWPAGLCHTSSSTEDE</sequence>
<dbReference type="Pfam" id="PF00440">
    <property type="entry name" value="TetR_N"/>
    <property type="match status" value="1"/>
</dbReference>
<dbReference type="InterPro" id="IPR004111">
    <property type="entry name" value="Repressor_TetR_C"/>
</dbReference>
<proteinExistence type="predicted"/>
<organism evidence="7 8">
    <name type="scientific">Pseudoclavibacter albus</name>
    <dbReference type="NCBI Taxonomy" id="272241"/>
    <lineage>
        <taxon>Bacteria</taxon>
        <taxon>Bacillati</taxon>
        <taxon>Actinomycetota</taxon>
        <taxon>Actinomycetes</taxon>
        <taxon>Micrococcales</taxon>
        <taxon>Microbacteriaceae</taxon>
        <taxon>Pseudoclavibacter</taxon>
    </lineage>
</organism>
<feature type="domain" description="HTH tetR-type" evidence="6">
    <location>
        <begin position="20"/>
        <end position="80"/>
    </location>
</feature>
<evidence type="ECO:0000256" key="4">
    <source>
        <dbReference type="ARBA" id="ARBA00023163"/>
    </source>
</evidence>
<dbReference type="InterPro" id="IPR009057">
    <property type="entry name" value="Homeodomain-like_sf"/>
</dbReference>
<dbReference type="Proteomes" id="UP001525379">
    <property type="component" value="Unassembled WGS sequence"/>
</dbReference>
<comment type="caution">
    <text evidence="7">The sequence shown here is derived from an EMBL/GenBank/DDBJ whole genome shotgun (WGS) entry which is preliminary data.</text>
</comment>
<dbReference type="PANTHER" id="PTHR30055">
    <property type="entry name" value="HTH-TYPE TRANSCRIPTIONAL REGULATOR RUTR"/>
    <property type="match status" value="1"/>
</dbReference>
<dbReference type="SUPFAM" id="SSF46689">
    <property type="entry name" value="Homeodomain-like"/>
    <property type="match status" value="1"/>
</dbReference>
<accession>A0ABT2HUA0</accession>
<dbReference type="PRINTS" id="PR00400">
    <property type="entry name" value="TETREPRESSOR"/>
</dbReference>
<name>A0ABT2HUA0_9MICO</name>
<evidence type="ECO:0000313" key="8">
    <source>
        <dbReference type="Proteomes" id="UP001525379"/>
    </source>
</evidence>
<evidence type="ECO:0000256" key="3">
    <source>
        <dbReference type="ARBA" id="ARBA00023125"/>
    </source>
</evidence>
<dbReference type="PROSITE" id="PS01081">
    <property type="entry name" value="HTH_TETR_1"/>
    <property type="match status" value="1"/>
</dbReference>
<dbReference type="PRINTS" id="PR00455">
    <property type="entry name" value="HTHTETR"/>
</dbReference>
<reference evidence="7 8" key="1">
    <citation type="submission" date="2022-04" db="EMBL/GenBank/DDBJ databases">
        <title>Human microbiome associated bacterial genomes.</title>
        <authorList>
            <person name="Sandstrom S."/>
            <person name="Salamzade R."/>
            <person name="Kalan L.R."/>
        </authorList>
    </citation>
    <scope>NUCLEOTIDE SEQUENCE [LARGE SCALE GENOMIC DNA]</scope>
    <source>
        <strain evidence="8">p3-SID1799</strain>
    </source>
</reference>
<dbReference type="Gene3D" id="1.10.357.10">
    <property type="entry name" value="Tetracycline Repressor, domain 2"/>
    <property type="match status" value="1"/>
</dbReference>
<evidence type="ECO:0000313" key="7">
    <source>
        <dbReference type="EMBL" id="MCT2041894.1"/>
    </source>
</evidence>
<keyword evidence="1" id="KW-0678">Repressor</keyword>
<dbReference type="InterPro" id="IPR050109">
    <property type="entry name" value="HTH-type_TetR-like_transc_reg"/>
</dbReference>
<evidence type="ECO:0000256" key="2">
    <source>
        <dbReference type="ARBA" id="ARBA00023015"/>
    </source>
</evidence>
<dbReference type="PROSITE" id="PS50977">
    <property type="entry name" value="HTH_TETR_2"/>
    <property type="match status" value="1"/>
</dbReference>
<dbReference type="InterPro" id="IPR001647">
    <property type="entry name" value="HTH_TetR"/>
</dbReference>
<evidence type="ECO:0000256" key="1">
    <source>
        <dbReference type="ARBA" id="ARBA00022491"/>
    </source>
</evidence>
<protein>
    <submittedName>
        <fullName evidence="7">TetR/AcrR family transcriptional regulator</fullName>
    </submittedName>
</protein>
<dbReference type="InterPro" id="IPR036271">
    <property type="entry name" value="Tet_transcr_reg_TetR-rel_C_sf"/>
</dbReference>
<dbReference type="Pfam" id="PF02909">
    <property type="entry name" value="TetR_C_1"/>
    <property type="match status" value="1"/>
</dbReference>
<dbReference type="InterPro" id="IPR003012">
    <property type="entry name" value="Tet_transcr_reg_TetR"/>
</dbReference>
<keyword evidence="4" id="KW-0804">Transcription</keyword>
<gene>
    <name evidence="7" type="ORF">M3D15_00840</name>
</gene>
<keyword evidence="8" id="KW-1185">Reference proteome</keyword>
<dbReference type="EMBL" id="JALXSQ010000002">
    <property type="protein sequence ID" value="MCT2041894.1"/>
    <property type="molecule type" value="Genomic_DNA"/>
</dbReference>
<dbReference type="PANTHER" id="PTHR30055:SF151">
    <property type="entry name" value="TRANSCRIPTIONAL REGULATORY PROTEIN"/>
    <property type="match status" value="1"/>
</dbReference>
<keyword evidence="3 5" id="KW-0238">DNA-binding</keyword>